<dbReference type="Proteomes" id="UP000020492">
    <property type="component" value="Unassembled WGS sequence"/>
</dbReference>
<evidence type="ECO:0000313" key="1">
    <source>
        <dbReference type="EMBL" id="EYB68584.1"/>
    </source>
</evidence>
<dbReference type="AlphaFoldDB" id="A0A016QS54"/>
<name>A0A016QS54_9DEIO</name>
<dbReference type="SUPFAM" id="SSF51004">
    <property type="entry name" value="C-terminal (heme d1) domain of cytochrome cd1-nitrite reductase"/>
    <property type="match status" value="1"/>
</dbReference>
<organism evidence="1 2">
    <name type="scientific">Deinococcus phoenicis</name>
    <dbReference type="NCBI Taxonomy" id="1476583"/>
    <lineage>
        <taxon>Bacteria</taxon>
        <taxon>Thermotogati</taxon>
        <taxon>Deinococcota</taxon>
        <taxon>Deinococci</taxon>
        <taxon>Deinococcales</taxon>
        <taxon>Deinococcaceae</taxon>
        <taxon>Deinococcus</taxon>
    </lineage>
</organism>
<dbReference type="PATRIC" id="fig|1476583.3.peg.1329"/>
<dbReference type="EMBL" id="JHAC01000020">
    <property type="protein sequence ID" value="EYB68584.1"/>
    <property type="molecule type" value="Genomic_DNA"/>
</dbReference>
<gene>
    <name evidence="1" type="ORF">DEIPH_ctg020orf0021</name>
</gene>
<dbReference type="InterPro" id="IPR011048">
    <property type="entry name" value="Haem_d1_sf"/>
</dbReference>
<accession>A0A016QS54</accession>
<comment type="caution">
    <text evidence="1">The sequence shown here is derived from an EMBL/GenBank/DDBJ whole genome shotgun (WGS) entry which is preliminary data.</text>
</comment>
<sequence>MGSVSADGKQLWLSVRYSNVVYVFDTRSGKLVRKLRVAQTGNYR</sequence>
<proteinExistence type="predicted"/>
<evidence type="ECO:0000313" key="2">
    <source>
        <dbReference type="Proteomes" id="UP000020492"/>
    </source>
</evidence>
<protein>
    <submittedName>
        <fullName evidence="1">Uncharacterized protein</fullName>
    </submittedName>
</protein>
<reference evidence="1 2" key="1">
    <citation type="submission" date="2014-03" db="EMBL/GenBank/DDBJ databases">
        <title>Draft genome sequence of Deinococcus phoenicis 1P10ME.</title>
        <authorList>
            <person name="Stepanov V.G."/>
            <person name="Vaishampayan P."/>
            <person name="Venkateswaran K."/>
            <person name="Fox G.E."/>
        </authorList>
    </citation>
    <scope>NUCLEOTIDE SEQUENCE [LARGE SCALE GENOMIC DNA]</scope>
    <source>
        <strain evidence="1 2">1P10ME</strain>
    </source>
</reference>
<keyword evidence="2" id="KW-1185">Reference proteome</keyword>
<dbReference type="RefSeq" id="WP_267134647.1">
    <property type="nucleotide sequence ID" value="NZ_JHAC01000020.1"/>
</dbReference>